<dbReference type="Proteomes" id="UP001370348">
    <property type="component" value="Chromosome"/>
</dbReference>
<reference evidence="3 4" key="1">
    <citation type="submission" date="2021-12" db="EMBL/GenBank/DDBJ databases">
        <title>Discovery of the Pendulisporaceae a myxobacterial family with distinct sporulation behavior and unique specialized metabolism.</title>
        <authorList>
            <person name="Garcia R."/>
            <person name="Popoff A."/>
            <person name="Bader C.D."/>
            <person name="Loehr J."/>
            <person name="Walesch S."/>
            <person name="Walt C."/>
            <person name="Boldt J."/>
            <person name="Bunk B."/>
            <person name="Haeckl F.J.F.P.J."/>
            <person name="Gunesch A.P."/>
            <person name="Birkelbach J."/>
            <person name="Nuebel U."/>
            <person name="Pietschmann T."/>
            <person name="Bach T."/>
            <person name="Mueller R."/>
        </authorList>
    </citation>
    <scope>NUCLEOTIDE SEQUENCE [LARGE SCALE GENOMIC DNA]</scope>
    <source>
        <strain evidence="3 4">MSr11954</strain>
    </source>
</reference>
<accession>A0ABZ2LTT5</accession>
<feature type="compositionally biased region" description="Basic residues" evidence="1">
    <location>
        <begin position="1"/>
        <end position="11"/>
    </location>
</feature>
<name>A0ABZ2LTT5_9BACT</name>
<evidence type="ECO:0000313" key="3">
    <source>
        <dbReference type="EMBL" id="WXB12566.1"/>
    </source>
</evidence>
<feature type="transmembrane region" description="Helical" evidence="2">
    <location>
        <begin position="71"/>
        <end position="96"/>
    </location>
</feature>
<feature type="region of interest" description="Disordered" evidence="1">
    <location>
        <begin position="1"/>
        <end position="63"/>
    </location>
</feature>
<protein>
    <submittedName>
        <fullName evidence="3">Uncharacterized protein</fullName>
    </submittedName>
</protein>
<keyword evidence="2" id="KW-0812">Transmembrane</keyword>
<proteinExistence type="predicted"/>
<gene>
    <name evidence="3" type="ORF">LZC94_32550</name>
</gene>
<dbReference type="RefSeq" id="WP_394822188.1">
    <property type="nucleotide sequence ID" value="NZ_CP089984.1"/>
</dbReference>
<keyword evidence="2" id="KW-1133">Transmembrane helix</keyword>
<evidence type="ECO:0000256" key="1">
    <source>
        <dbReference type="SAM" id="MobiDB-lite"/>
    </source>
</evidence>
<feature type="compositionally biased region" description="Pro residues" evidence="1">
    <location>
        <begin position="44"/>
        <end position="62"/>
    </location>
</feature>
<feature type="transmembrane region" description="Helical" evidence="2">
    <location>
        <begin position="102"/>
        <end position="125"/>
    </location>
</feature>
<dbReference type="EMBL" id="CP089984">
    <property type="protein sequence ID" value="WXB12566.1"/>
    <property type="molecule type" value="Genomic_DNA"/>
</dbReference>
<evidence type="ECO:0000313" key="4">
    <source>
        <dbReference type="Proteomes" id="UP001370348"/>
    </source>
</evidence>
<evidence type="ECO:0000256" key="2">
    <source>
        <dbReference type="SAM" id="Phobius"/>
    </source>
</evidence>
<keyword evidence="2" id="KW-0472">Membrane</keyword>
<keyword evidence="4" id="KW-1185">Reference proteome</keyword>
<sequence>MAESRRAHRGALRGLPSSTERLKSGIEPCAPSGPRITGRALQPAPEPAPAPGPAPAHPPAPSSPRARWIRLGLAFIGGAMGGILGGGAMAVSLVILRSGAPLWIDVLATMGTVTAAFAVLGLVLWRVHILLKRTFPRTR</sequence>
<organism evidence="3 4">
    <name type="scientific">Pendulispora albinea</name>
    <dbReference type="NCBI Taxonomy" id="2741071"/>
    <lineage>
        <taxon>Bacteria</taxon>
        <taxon>Pseudomonadati</taxon>
        <taxon>Myxococcota</taxon>
        <taxon>Myxococcia</taxon>
        <taxon>Myxococcales</taxon>
        <taxon>Sorangiineae</taxon>
        <taxon>Pendulisporaceae</taxon>
        <taxon>Pendulispora</taxon>
    </lineage>
</organism>